<dbReference type="Proteomes" id="UP000635565">
    <property type="component" value="Unassembled WGS sequence"/>
</dbReference>
<protein>
    <recommendedName>
        <fullName evidence="1">Pyruvate phosphate dikinase AMP/ATP-binding domain-containing protein</fullName>
    </recommendedName>
</protein>
<dbReference type="Gene3D" id="3.30.1490.20">
    <property type="entry name" value="ATP-grasp fold, A domain"/>
    <property type="match status" value="1"/>
</dbReference>
<dbReference type="PANTHER" id="PTHR43615">
    <property type="entry name" value="PHOSPHOENOLPYRUVATE SYNTHASE-RELATED"/>
    <property type="match status" value="1"/>
</dbReference>
<dbReference type="InterPro" id="IPR002192">
    <property type="entry name" value="PPDK_AMP/ATP-bd"/>
</dbReference>
<dbReference type="InterPro" id="IPR013815">
    <property type="entry name" value="ATP_grasp_subdomain_1"/>
</dbReference>
<accession>A0ABQ3VD80</accession>
<name>A0ABQ3VD80_9CHLR</name>
<dbReference type="SUPFAM" id="SSF56059">
    <property type="entry name" value="Glutathione synthetase ATP-binding domain-like"/>
    <property type="match status" value="1"/>
</dbReference>
<evidence type="ECO:0000259" key="1">
    <source>
        <dbReference type="Pfam" id="PF01326"/>
    </source>
</evidence>
<sequence>MSQHRQDLPGNHENLPVDRALVIPLQSLDQTTRPLAGGKAANLGALIQAGFCVPTGFCITTAAYEQVFATAALDIYLAELETLARSENARQIELAQTIRTALCQTPLPTAVSEAITSAYQMLAAGSPIAVSVRSSATTEDLPDASFVGQQETVLNVIGSEAILSAVQHCFASLWTDRAIQYRSSLDIAPRNLAFGVQQGTYRPFTPLGMSALRYLSASFLTLIGSPPRDPLAGPRFVTAAASRPFFDVTAALRSTFGRRFLLEAMREAEVHAAGSFEQLITDPRLSLRPTSRYTVGQALILLLVRTAMPWYLLQAFLAPQAASRRVRRFVEQLRTTHQIDASTDAAVHLAEAERLLRSCLPLAFRVSPVMLAGMLSFALAQRLPGKLASASECQRVLGGSPTNPTTEMNLALWRLSQEMQADTASRDLLQQTSVTHLAQHYLHGQLPALLQQGLASFLQEYGHQSVCELDLGVARWSEDPTYVLTLLVKYLTRAEGGPPPEQQRQRAHEAAQVMIATLAQRARQQHWLHGWLVRVFLQRAHALAGFRETTRSVIGLRLAQARALLRTVGEVLAQKGKLQAAEDLFFSPGPKSTQH</sequence>
<dbReference type="PANTHER" id="PTHR43615:SF1">
    <property type="entry name" value="PPDK_N DOMAIN-CONTAINING PROTEIN"/>
    <property type="match status" value="1"/>
</dbReference>
<dbReference type="RefSeq" id="WP_201361753.1">
    <property type="nucleotide sequence ID" value="NZ_BNJJ01000005.1"/>
</dbReference>
<gene>
    <name evidence="2" type="ORF">KSZ_21160</name>
</gene>
<dbReference type="Pfam" id="PF01326">
    <property type="entry name" value="PPDK_N"/>
    <property type="match status" value="1"/>
</dbReference>
<dbReference type="InterPro" id="IPR051549">
    <property type="entry name" value="PEP_Utilizing_Enz"/>
</dbReference>
<comment type="caution">
    <text evidence="2">The sequence shown here is derived from an EMBL/GenBank/DDBJ whole genome shotgun (WGS) entry which is preliminary data.</text>
</comment>
<evidence type="ECO:0000313" key="2">
    <source>
        <dbReference type="EMBL" id="GHO84110.1"/>
    </source>
</evidence>
<evidence type="ECO:0000313" key="3">
    <source>
        <dbReference type="Proteomes" id="UP000635565"/>
    </source>
</evidence>
<keyword evidence="3" id="KW-1185">Reference proteome</keyword>
<reference evidence="2 3" key="1">
    <citation type="journal article" date="2021" name="Int. J. Syst. Evol. Microbiol.">
        <title>Reticulibacter mediterranei gen. nov., sp. nov., within the new family Reticulibacteraceae fam. nov., and Ktedonospora formicarum gen. nov., sp. nov., Ktedonobacter robiniae sp. nov., Dictyobacter formicarum sp. nov. and Dictyobacter arantiisoli sp. nov., belonging to the class Ktedonobacteria.</title>
        <authorList>
            <person name="Yabe S."/>
            <person name="Zheng Y."/>
            <person name="Wang C.M."/>
            <person name="Sakai Y."/>
            <person name="Abe K."/>
            <person name="Yokota A."/>
            <person name="Donadio S."/>
            <person name="Cavaletti L."/>
            <person name="Monciardini P."/>
        </authorList>
    </citation>
    <scope>NUCLEOTIDE SEQUENCE [LARGE SCALE GENOMIC DNA]</scope>
    <source>
        <strain evidence="2 3">SOSP1-9</strain>
    </source>
</reference>
<organism evidence="2 3">
    <name type="scientific">Dictyobacter formicarum</name>
    <dbReference type="NCBI Taxonomy" id="2778368"/>
    <lineage>
        <taxon>Bacteria</taxon>
        <taxon>Bacillati</taxon>
        <taxon>Chloroflexota</taxon>
        <taxon>Ktedonobacteria</taxon>
        <taxon>Ktedonobacterales</taxon>
        <taxon>Dictyobacteraceae</taxon>
        <taxon>Dictyobacter</taxon>
    </lineage>
</organism>
<feature type="domain" description="Pyruvate phosphate dikinase AMP/ATP-binding" evidence="1">
    <location>
        <begin position="34"/>
        <end position="196"/>
    </location>
</feature>
<dbReference type="EMBL" id="BNJJ01000005">
    <property type="protein sequence ID" value="GHO84110.1"/>
    <property type="molecule type" value="Genomic_DNA"/>
</dbReference>
<proteinExistence type="predicted"/>